<dbReference type="PANTHER" id="PTHR43536:SF1">
    <property type="entry name" value="MANNOSYLGLYCOPROTEIN ENDO-BETA-MANNOSIDASE"/>
    <property type="match status" value="1"/>
</dbReference>
<keyword evidence="2 8" id="KW-0378">Hydrolase</keyword>
<dbReference type="Gene3D" id="2.60.120.260">
    <property type="entry name" value="Galactose-binding domain-like"/>
    <property type="match status" value="1"/>
</dbReference>
<proteinExistence type="inferred from homology"/>
<dbReference type="Pfam" id="PF22666">
    <property type="entry name" value="Glyco_hydro_2_N2"/>
    <property type="match status" value="1"/>
</dbReference>
<feature type="domain" description="Exo-beta-D-glucosaminidase Ig-fold" evidence="6">
    <location>
        <begin position="859"/>
        <end position="967"/>
    </location>
</feature>
<evidence type="ECO:0000313" key="9">
    <source>
        <dbReference type="Proteomes" id="UP000095517"/>
    </source>
</evidence>
<dbReference type="SUPFAM" id="SSF49303">
    <property type="entry name" value="beta-Galactosidase/glucuronidase domain"/>
    <property type="match status" value="3"/>
</dbReference>
<dbReference type="GO" id="GO:0005975">
    <property type="term" value="P:carbohydrate metabolic process"/>
    <property type="evidence" value="ECO:0007669"/>
    <property type="project" value="InterPro"/>
</dbReference>
<dbReference type="InterPro" id="IPR036156">
    <property type="entry name" value="Beta-gal/glucu_dom_sf"/>
</dbReference>
<feature type="domain" description="Glycoside hydrolase family 2 catalytic" evidence="5">
    <location>
        <begin position="469"/>
        <end position="609"/>
    </location>
</feature>
<accession>A0A174HL81</accession>
<feature type="domain" description="Glycoside hydrolase family 2 immunoglobulin-like beta-sandwich" evidence="4">
    <location>
        <begin position="276"/>
        <end position="389"/>
    </location>
</feature>
<evidence type="ECO:0000259" key="4">
    <source>
        <dbReference type="Pfam" id="PF00703"/>
    </source>
</evidence>
<dbReference type="InterPro" id="IPR054593">
    <property type="entry name" value="Beta-mannosidase-like_N2"/>
</dbReference>
<dbReference type="EMBL" id="CYZH01000015">
    <property type="protein sequence ID" value="CUO73870.1"/>
    <property type="molecule type" value="Genomic_DNA"/>
</dbReference>
<reference evidence="8 9" key="1">
    <citation type="submission" date="2015-09" db="EMBL/GenBank/DDBJ databases">
        <authorList>
            <consortium name="Pathogen Informatics"/>
        </authorList>
    </citation>
    <scope>NUCLEOTIDE SEQUENCE [LARGE SCALE GENOMIC DNA]</scope>
    <source>
        <strain evidence="8 9">2789STDY5608840</strain>
    </source>
</reference>
<evidence type="ECO:0000256" key="1">
    <source>
        <dbReference type="ARBA" id="ARBA00007401"/>
    </source>
</evidence>
<evidence type="ECO:0000259" key="5">
    <source>
        <dbReference type="Pfam" id="PF02836"/>
    </source>
</evidence>
<feature type="domain" description="Beta-mannosidase-like galactose-binding" evidence="7">
    <location>
        <begin position="99"/>
        <end position="264"/>
    </location>
</feature>
<dbReference type="AlphaFoldDB" id="A0A174HL81"/>
<dbReference type="Pfam" id="PF02836">
    <property type="entry name" value="Glyco_hydro_2_C"/>
    <property type="match status" value="1"/>
</dbReference>
<evidence type="ECO:0000256" key="3">
    <source>
        <dbReference type="ARBA" id="ARBA00023295"/>
    </source>
</evidence>
<evidence type="ECO:0000256" key="2">
    <source>
        <dbReference type="ARBA" id="ARBA00022801"/>
    </source>
</evidence>
<dbReference type="InterPro" id="IPR043534">
    <property type="entry name" value="EBDG/EBM"/>
</dbReference>
<gene>
    <name evidence="8" type="primary">csxA_2</name>
    <name evidence="8" type="ORF">ERS852397_02672</name>
</gene>
<comment type="similarity">
    <text evidence="1">Belongs to the glycosyl hydrolase 2 family.</text>
</comment>
<dbReference type="Pfam" id="PF18368">
    <property type="entry name" value="Ig_GlcNase"/>
    <property type="match status" value="1"/>
</dbReference>
<protein>
    <submittedName>
        <fullName evidence="8">Beta-mannosidase</fullName>
        <ecNumber evidence="8">3.2.1.165</ecNumber>
    </submittedName>
</protein>
<dbReference type="InterPro" id="IPR008979">
    <property type="entry name" value="Galactose-bd-like_sf"/>
</dbReference>
<dbReference type="PANTHER" id="PTHR43536">
    <property type="entry name" value="MANNOSYLGLYCOPROTEIN ENDO-BETA-MANNOSIDASE"/>
    <property type="match status" value="1"/>
</dbReference>
<dbReference type="SUPFAM" id="SSF49785">
    <property type="entry name" value="Galactose-binding domain-like"/>
    <property type="match status" value="1"/>
</dbReference>
<dbReference type="Gene3D" id="2.60.40.10">
    <property type="entry name" value="Immunoglobulins"/>
    <property type="match status" value="2"/>
</dbReference>
<dbReference type="InterPro" id="IPR006102">
    <property type="entry name" value="Ig-like_GH2"/>
</dbReference>
<dbReference type="InterPro" id="IPR013783">
    <property type="entry name" value="Ig-like_fold"/>
</dbReference>
<name>A0A174HL81_9BACE</name>
<dbReference type="STRING" id="338188.ERS852397_02672"/>
<evidence type="ECO:0000259" key="6">
    <source>
        <dbReference type="Pfam" id="PF18368"/>
    </source>
</evidence>
<evidence type="ECO:0000259" key="7">
    <source>
        <dbReference type="Pfam" id="PF22666"/>
    </source>
</evidence>
<dbReference type="Gene3D" id="3.20.20.80">
    <property type="entry name" value="Glycosidases"/>
    <property type="match status" value="1"/>
</dbReference>
<dbReference type="SUPFAM" id="SSF51445">
    <property type="entry name" value="(Trans)glycosidases"/>
    <property type="match status" value="1"/>
</dbReference>
<dbReference type="Proteomes" id="UP000095517">
    <property type="component" value="Unassembled WGS sequence"/>
</dbReference>
<dbReference type="InterPro" id="IPR017853">
    <property type="entry name" value="GH"/>
</dbReference>
<dbReference type="EC" id="3.2.1.165" evidence="8"/>
<organism evidence="8 9">
    <name type="scientific">Bacteroides finegoldii</name>
    <dbReference type="NCBI Taxonomy" id="338188"/>
    <lineage>
        <taxon>Bacteria</taxon>
        <taxon>Pseudomonadati</taxon>
        <taxon>Bacteroidota</taxon>
        <taxon>Bacteroidia</taxon>
        <taxon>Bacteroidales</taxon>
        <taxon>Bacteroidaceae</taxon>
        <taxon>Bacteroides</taxon>
    </lineage>
</organism>
<evidence type="ECO:0000313" key="8">
    <source>
        <dbReference type="EMBL" id="CUO73870.1"/>
    </source>
</evidence>
<dbReference type="InterPro" id="IPR041351">
    <property type="entry name" value="Ig_GlcNase"/>
</dbReference>
<dbReference type="Pfam" id="PF00703">
    <property type="entry name" value="Glyco_hydro_2"/>
    <property type="match status" value="1"/>
</dbReference>
<sequence length="976" mass="111963">MRIKLNTYIACIAIFLCSSIECIYSQKLKWNFGLSRKQSSEVIPHSKYSFQTAKLKEKVIEPGELSPLSDWEYQLSKGWEMIEGYKARAAEKSVVAQDLDTSEWYSATVPGTVLTTLVDQGVYPDPYWGLNNLLIPDTLCRMDWWYRNSFSIPRNKKGEKVKLILNGINYKAEIWFNRQLLGTMTGAFERGIFDITPWVDYDKKNLLAIRILPPNNPGIPHEANKKEGIGPNGGALCLDGPTFISSEGWDWIPGIRDRNMGIWQDVRIKFGNELEIADTHVITDLPLPDTTSVNFIVQAEIYNSSKTTCTANLHFNIGDVSAVYPVSLNANEKRMIKLTSNECKELQMKNPRLWWPNGYGEQYLYDASLSLISSGKDTLDVKKMRIGIRELEYELSAYEDNSPIVRLNYNPTAALQDGKPAFDTVKRKKTDNKVRYTNYDGEFVPYLLKPVSSQGIELIKDSLMKEYMVIKVNGQRIYCKGGNWGMDDGMKRVSRERLEPALKLHKNMNYNMIRNWTGESTEEVFYELCDEYGMLVMNDFWLSTDGFNLNPLDYRLFIRNVTETVRRFRNHPSIALWCARNEGFATNELEYMLAATLAKEDGSRHYTGNSRSLNSSGSGPWRYQFDAGWYYRSLAGGFRSEVGTPSLPTAETVREFMAEEDTWPISDVWYYHDWHNHRYGSKTFSELYKEGMDRKLGPSDNLDDFCRKAQLINYESHRAIFEAWNSKMWNDASGVLLWMSHPAWPSMVWQNYSSNGETAGAYYGTQKACRPLHIQMSLNSQHKVDIINTTLKEYRNLKVEVVVYDKLGKKIRSSQQKIGHVTANALTPVTQLEDIKELPDFCWVKLVLTTNNGKLLDDNVYWLNQKEWDGKVLANLPVSSVNVSVKNFTKKTNHYEGRLIVKNPGQYLAAAIALTLRDAKTDAAVRPAYFDDGYFYLMPGESKEVCFQVDCKEGVDKLLLRVDGYNVELKDILLNR</sequence>
<dbReference type="RefSeq" id="WP_055279330.1">
    <property type="nucleotide sequence ID" value="NZ_CABIXA010000015.1"/>
</dbReference>
<keyword evidence="3 8" id="KW-0326">Glycosidase</keyword>
<dbReference type="GO" id="GO:0052761">
    <property type="term" value="F:exo-1,4-beta-D-glucosaminidase activity"/>
    <property type="evidence" value="ECO:0007669"/>
    <property type="project" value="UniProtKB-EC"/>
</dbReference>
<dbReference type="InterPro" id="IPR006103">
    <property type="entry name" value="Glyco_hydro_2_cat"/>
</dbReference>